<proteinExistence type="predicted"/>
<evidence type="ECO:0000313" key="2">
    <source>
        <dbReference type="Proteomes" id="UP000320762"/>
    </source>
</evidence>
<sequence length="106" mass="12358">LDVDNPCWDDLRFDLGDEEQAQPWMVDCKVRLAIRALLVIDRCREEAARLKHEEANLLNWFGEEWAAVQQAYRDALKIPDAPALRHQLGVRKASLLRLAVLWMKHL</sequence>
<keyword evidence="2" id="KW-1185">Reference proteome</keyword>
<dbReference type="OrthoDB" id="2976829at2759"/>
<dbReference type="EMBL" id="VDMD01000020">
    <property type="protein sequence ID" value="TRM60689.1"/>
    <property type="molecule type" value="Genomic_DNA"/>
</dbReference>
<comment type="caution">
    <text evidence="1">The sequence shown here is derived from an EMBL/GenBank/DDBJ whole genome shotgun (WGS) entry which is preliminary data.</text>
</comment>
<protein>
    <submittedName>
        <fullName evidence="1">Uncharacterized protein</fullName>
    </submittedName>
</protein>
<feature type="non-terminal residue" evidence="1">
    <location>
        <position position="1"/>
    </location>
</feature>
<name>A0A550C7B2_9AGAR</name>
<organism evidence="1 2">
    <name type="scientific">Schizophyllum amplum</name>
    <dbReference type="NCBI Taxonomy" id="97359"/>
    <lineage>
        <taxon>Eukaryota</taxon>
        <taxon>Fungi</taxon>
        <taxon>Dikarya</taxon>
        <taxon>Basidiomycota</taxon>
        <taxon>Agaricomycotina</taxon>
        <taxon>Agaricomycetes</taxon>
        <taxon>Agaricomycetidae</taxon>
        <taxon>Agaricales</taxon>
        <taxon>Schizophyllaceae</taxon>
        <taxon>Schizophyllum</taxon>
    </lineage>
</organism>
<feature type="non-terminal residue" evidence="1">
    <location>
        <position position="106"/>
    </location>
</feature>
<evidence type="ECO:0000313" key="1">
    <source>
        <dbReference type="EMBL" id="TRM60689.1"/>
    </source>
</evidence>
<gene>
    <name evidence="1" type="ORF">BD626DRAFT_368214</name>
</gene>
<reference evidence="1 2" key="1">
    <citation type="journal article" date="2019" name="New Phytol.">
        <title>Comparative genomics reveals unique wood-decay strategies and fruiting body development in the Schizophyllaceae.</title>
        <authorList>
            <person name="Almasi E."/>
            <person name="Sahu N."/>
            <person name="Krizsan K."/>
            <person name="Balint B."/>
            <person name="Kovacs G.M."/>
            <person name="Kiss B."/>
            <person name="Cseklye J."/>
            <person name="Drula E."/>
            <person name="Henrissat B."/>
            <person name="Nagy I."/>
            <person name="Chovatia M."/>
            <person name="Adam C."/>
            <person name="LaButti K."/>
            <person name="Lipzen A."/>
            <person name="Riley R."/>
            <person name="Grigoriev I.V."/>
            <person name="Nagy L.G."/>
        </authorList>
    </citation>
    <scope>NUCLEOTIDE SEQUENCE [LARGE SCALE GENOMIC DNA]</scope>
    <source>
        <strain evidence="1 2">NL-1724</strain>
    </source>
</reference>
<dbReference type="Proteomes" id="UP000320762">
    <property type="component" value="Unassembled WGS sequence"/>
</dbReference>
<accession>A0A550C7B2</accession>
<dbReference type="AlphaFoldDB" id="A0A550C7B2"/>
<dbReference type="STRING" id="97359.A0A550C7B2"/>